<comment type="caution">
    <text evidence="2">The sequence shown here is derived from an EMBL/GenBank/DDBJ whole genome shotgun (WGS) entry which is preliminary data.</text>
</comment>
<dbReference type="Proteomes" id="UP000193811">
    <property type="component" value="Unassembled WGS sequence"/>
</dbReference>
<keyword evidence="7" id="KW-1185">Reference proteome</keyword>
<feature type="chain" id="PRO_5014516823" description="Secreted protein" evidence="1">
    <location>
        <begin position="21"/>
        <end position="124"/>
    </location>
</feature>
<dbReference type="Proteomes" id="UP000037594">
    <property type="component" value="Unassembled WGS sequence"/>
</dbReference>
<feature type="signal peptide" evidence="1">
    <location>
        <begin position="1"/>
        <end position="20"/>
    </location>
</feature>
<dbReference type="AlphaFoldDB" id="A0A0J8TX63"/>
<evidence type="ECO:0000313" key="2">
    <source>
        <dbReference type="EMBL" id="KMV13978.1"/>
    </source>
</evidence>
<evidence type="ECO:0000256" key="1">
    <source>
        <dbReference type="SAM" id="SignalP"/>
    </source>
</evidence>
<evidence type="ECO:0000313" key="5">
    <source>
        <dbReference type="Proteomes" id="UP000037594"/>
    </source>
</evidence>
<reference evidence="2 5" key="1">
    <citation type="submission" date="2015-06" db="EMBL/GenBank/DDBJ databases">
        <title>Genome sequence of Mycobacterium conceptionense strain MLE.</title>
        <authorList>
            <person name="Greninger A.L."/>
            <person name="Cunningham G."/>
            <person name="Chiu C.Y."/>
            <person name="Miller S."/>
        </authorList>
    </citation>
    <scope>NUCLEOTIDE SEQUENCE [LARGE SCALE GENOMIC DNA]</scope>
    <source>
        <strain evidence="2 5">MLE</strain>
    </source>
</reference>
<evidence type="ECO:0000313" key="3">
    <source>
        <dbReference type="EMBL" id="OBF19952.1"/>
    </source>
</evidence>
<gene>
    <name evidence="3" type="ORF">A5726_16680</name>
    <name evidence="2" type="ORF">ACT17_32490</name>
    <name evidence="4" type="ORF">AWB98_26945</name>
</gene>
<keyword evidence="1" id="KW-0732">Signal</keyword>
<reference evidence="3 6" key="3">
    <citation type="submission" date="2016-06" db="EMBL/GenBank/DDBJ databases">
        <authorList>
            <person name="Kjaerup R.B."/>
            <person name="Dalgaard T.S."/>
            <person name="Juul-Madsen H.R."/>
        </authorList>
    </citation>
    <scope>NUCLEOTIDE SEQUENCE [LARGE SCALE GENOMIC DNA]</scope>
    <source>
        <strain evidence="3 6">ACS1953</strain>
    </source>
</reference>
<evidence type="ECO:0000313" key="4">
    <source>
        <dbReference type="EMBL" id="ORV21694.1"/>
    </source>
</evidence>
<evidence type="ECO:0008006" key="8">
    <source>
        <dbReference type="Google" id="ProtNLM"/>
    </source>
</evidence>
<name>A0A0J8TX63_9MYCO</name>
<dbReference type="EMBL" id="LZHX01000056">
    <property type="protein sequence ID" value="OBF19952.1"/>
    <property type="molecule type" value="Genomic_DNA"/>
</dbReference>
<evidence type="ECO:0000313" key="6">
    <source>
        <dbReference type="Proteomes" id="UP000093779"/>
    </source>
</evidence>
<reference evidence="4 7" key="2">
    <citation type="submission" date="2016-01" db="EMBL/GenBank/DDBJ databases">
        <title>The new phylogeny of the genus Mycobacterium.</title>
        <authorList>
            <person name="Tarcisio F."/>
            <person name="Conor M."/>
            <person name="Antonella G."/>
            <person name="Elisabetta G."/>
            <person name="Giulia F.S."/>
            <person name="Sara T."/>
            <person name="Anna F."/>
            <person name="Clotilde B."/>
            <person name="Roberto B."/>
            <person name="Veronica D.S."/>
            <person name="Fabio R."/>
            <person name="Monica P."/>
            <person name="Olivier J."/>
            <person name="Enrico T."/>
            <person name="Nicola S."/>
        </authorList>
    </citation>
    <scope>NUCLEOTIDE SEQUENCE [LARGE SCALE GENOMIC DNA]</scope>
    <source>
        <strain evidence="4 7">CCUG 50187</strain>
    </source>
</reference>
<accession>A0A0J8TX63</accession>
<organism evidence="2 5">
    <name type="scientific">Mycolicibacterium conceptionense</name>
    <dbReference type="NCBI Taxonomy" id="451644"/>
    <lineage>
        <taxon>Bacteria</taxon>
        <taxon>Bacillati</taxon>
        <taxon>Actinomycetota</taxon>
        <taxon>Actinomycetes</taxon>
        <taxon>Mycobacteriales</taxon>
        <taxon>Mycobacteriaceae</taxon>
        <taxon>Mycolicibacterium</taxon>
    </lineage>
</organism>
<evidence type="ECO:0000313" key="7">
    <source>
        <dbReference type="Proteomes" id="UP000193811"/>
    </source>
</evidence>
<dbReference type="EMBL" id="LQOP01000029">
    <property type="protein sequence ID" value="ORV21694.1"/>
    <property type="molecule type" value="Genomic_DNA"/>
</dbReference>
<sequence length="124" mass="13182">MYLVLLAALLLDSLANPGHATSVADGAQVSTQEIAVMGQFHIDGLLLVFQQRAIVQSLLQLLLAHETCDLAELVDVGTGAVVGPLALAGPRVLQRRRGILDAVQTRPQGVSTLNHRDLPEGYLP</sequence>
<dbReference type="Proteomes" id="UP000093779">
    <property type="component" value="Unassembled WGS sequence"/>
</dbReference>
<dbReference type="EMBL" id="LFOD01000063">
    <property type="protein sequence ID" value="KMV13978.1"/>
    <property type="molecule type" value="Genomic_DNA"/>
</dbReference>
<proteinExistence type="predicted"/>
<protein>
    <recommendedName>
        <fullName evidence="8">Secreted protein</fullName>
    </recommendedName>
</protein>